<dbReference type="InterPro" id="IPR001279">
    <property type="entry name" value="Metallo-B-lactamas"/>
</dbReference>
<evidence type="ECO:0000256" key="4">
    <source>
        <dbReference type="ARBA" id="ARBA00022833"/>
    </source>
</evidence>
<feature type="domain" description="Metallo-beta-lactamase" evidence="5">
    <location>
        <begin position="69"/>
        <end position="282"/>
    </location>
</feature>
<keyword evidence="4" id="KW-0862">Zinc</keyword>
<dbReference type="SMART" id="SM00849">
    <property type="entry name" value="Lactamase_B"/>
    <property type="match status" value="1"/>
</dbReference>
<comment type="similarity">
    <text evidence="1">Belongs to the metallo-beta-lactamase superfamily.</text>
</comment>
<dbReference type="PANTHER" id="PTHR42978:SF6">
    <property type="entry name" value="QUORUM-QUENCHING LACTONASE YTNP-RELATED"/>
    <property type="match status" value="1"/>
</dbReference>
<dbReference type="Gene3D" id="3.60.15.10">
    <property type="entry name" value="Ribonuclease Z/Hydroxyacylglutathione hydrolase-like"/>
    <property type="match status" value="1"/>
</dbReference>
<evidence type="ECO:0000313" key="7">
    <source>
        <dbReference type="Proteomes" id="UP000829992"/>
    </source>
</evidence>
<gene>
    <name evidence="6" type="ORF">M4V62_03045</name>
</gene>
<evidence type="ECO:0000259" key="5">
    <source>
        <dbReference type="SMART" id="SM00849"/>
    </source>
</evidence>
<dbReference type="CDD" id="cd16277">
    <property type="entry name" value="metallo-hydrolase-like_MBL-fold"/>
    <property type="match status" value="1"/>
</dbReference>
<organism evidence="6 7">
    <name type="scientific">Streptomyces durmitorensis</name>
    <dbReference type="NCBI Taxonomy" id="319947"/>
    <lineage>
        <taxon>Bacteria</taxon>
        <taxon>Bacillati</taxon>
        <taxon>Actinomycetota</taxon>
        <taxon>Actinomycetes</taxon>
        <taxon>Kitasatosporales</taxon>
        <taxon>Streptomycetaceae</taxon>
        <taxon>Streptomyces</taxon>
    </lineage>
</organism>
<evidence type="ECO:0000256" key="1">
    <source>
        <dbReference type="ARBA" id="ARBA00007749"/>
    </source>
</evidence>
<name>A0ABY4PL83_9ACTN</name>
<evidence type="ECO:0000313" key="6">
    <source>
        <dbReference type="EMBL" id="UQT54140.1"/>
    </source>
</evidence>
<dbReference type="InterPro" id="IPR051013">
    <property type="entry name" value="MBL_superfamily_lactonases"/>
</dbReference>
<keyword evidence="2" id="KW-0479">Metal-binding</keyword>
<evidence type="ECO:0000256" key="2">
    <source>
        <dbReference type="ARBA" id="ARBA00022723"/>
    </source>
</evidence>
<reference evidence="6 7" key="1">
    <citation type="submission" date="2022-05" db="EMBL/GenBank/DDBJ databases">
        <authorList>
            <person name="Zhou X."/>
            <person name="Li K."/>
            <person name="Man Y."/>
        </authorList>
    </citation>
    <scope>NUCLEOTIDE SEQUENCE [LARGE SCALE GENOMIC DNA]</scope>
    <source>
        <strain evidence="6 7">MS405</strain>
    </source>
</reference>
<accession>A0ABY4PL83</accession>
<dbReference type="InterPro" id="IPR036866">
    <property type="entry name" value="RibonucZ/Hydroxyglut_hydro"/>
</dbReference>
<dbReference type="SUPFAM" id="SSF56281">
    <property type="entry name" value="Metallo-hydrolase/oxidoreductase"/>
    <property type="match status" value="1"/>
</dbReference>
<keyword evidence="3" id="KW-0378">Hydrolase</keyword>
<keyword evidence="7" id="KW-1185">Reference proteome</keyword>
<protein>
    <submittedName>
        <fullName evidence="6">MBL fold metallo-hydrolase</fullName>
    </submittedName>
</protein>
<dbReference type="EMBL" id="CP097289">
    <property type="protein sequence ID" value="UQT54140.1"/>
    <property type="molecule type" value="Genomic_DNA"/>
</dbReference>
<dbReference type="RefSeq" id="WP_249585638.1">
    <property type="nucleotide sequence ID" value="NZ_BAAAQL010000002.1"/>
</dbReference>
<evidence type="ECO:0000256" key="3">
    <source>
        <dbReference type="ARBA" id="ARBA00022801"/>
    </source>
</evidence>
<dbReference type="Pfam" id="PF00753">
    <property type="entry name" value="Lactamase_B"/>
    <property type="match status" value="1"/>
</dbReference>
<dbReference type="PANTHER" id="PTHR42978">
    <property type="entry name" value="QUORUM-QUENCHING LACTONASE YTNP-RELATED-RELATED"/>
    <property type="match status" value="1"/>
</dbReference>
<dbReference type="Proteomes" id="UP000829992">
    <property type="component" value="Chromosome"/>
</dbReference>
<proteinExistence type="inferred from homology"/>
<sequence>MPTTAHHATPHTDAPTWTVGDITVHRVDEVPLPPQTGPWLLPGATPEVVAQAPWLQPDFADEQRVLRLASHSFAVDVAGLRVLVDTGIGNGKRRANPAWSNLNSDYLKRLTQAGFAPDSVDLVVLTHLHTDHVGWNTRSDGASWVPTFPNARYLTTRTEWDHWAAVDMDEARRQMFRDSVHPIKDAGLLDLVDVPLDGSAIDIAPGIRLRPTPGHTPGQVAVELSSNGERALITGDCIHHPVQLVDPGLGSCVDTDPAAAARTRRELLGSLSGTGTLLLGSHFPPPTAGHVVPEGDAYRLVPAANAPAREISAT</sequence>